<keyword evidence="4 9" id="KW-0812">Transmembrane</keyword>
<organism evidence="12 13">
    <name type="scientific">Phyllosticta citricarpa</name>
    <dbReference type="NCBI Taxonomy" id="55181"/>
    <lineage>
        <taxon>Eukaryota</taxon>
        <taxon>Fungi</taxon>
        <taxon>Dikarya</taxon>
        <taxon>Ascomycota</taxon>
        <taxon>Pezizomycotina</taxon>
        <taxon>Dothideomycetes</taxon>
        <taxon>Dothideomycetes incertae sedis</taxon>
        <taxon>Botryosphaeriales</taxon>
        <taxon>Phyllostictaceae</taxon>
        <taxon>Phyllosticta</taxon>
    </lineage>
</organism>
<evidence type="ECO:0000256" key="8">
    <source>
        <dbReference type="ARBA" id="ARBA00023136"/>
    </source>
</evidence>
<gene>
    <name evidence="12" type="ORF">IWX46DRAFT_456635</name>
</gene>
<reference evidence="12 13" key="1">
    <citation type="submission" date="2024-04" db="EMBL/GenBank/DDBJ databases">
        <title>Phyllosticta paracitricarpa is synonymous to the EU quarantine fungus P. citricarpa based on phylogenomic analyses.</title>
        <authorList>
            <consortium name="Lawrence Berkeley National Laboratory"/>
            <person name="Van Ingen-Buijs V.A."/>
            <person name="Van Westerhoven A.C."/>
            <person name="Haridas S."/>
            <person name="Skiadas P."/>
            <person name="Martin F."/>
            <person name="Groenewald J.Z."/>
            <person name="Crous P.W."/>
            <person name="Seidl M.F."/>
        </authorList>
    </citation>
    <scope>NUCLEOTIDE SEQUENCE [LARGE SCALE GENOMIC DNA]</scope>
    <source>
        <strain evidence="12 13">CBS 122670</strain>
    </source>
</reference>
<feature type="repeat" description="Solcar" evidence="9">
    <location>
        <begin position="102"/>
        <end position="190"/>
    </location>
</feature>
<dbReference type="Proteomes" id="UP001365128">
    <property type="component" value="Unassembled WGS sequence"/>
</dbReference>
<keyword evidence="3 10" id="KW-0813">Transport</keyword>
<evidence type="ECO:0000256" key="10">
    <source>
        <dbReference type="RuleBase" id="RU000488"/>
    </source>
</evidence>
<evidence type="ECO:0000313" key="12">
    <source>
        <dbReference type="EMBL" id="KAK7549368.1"/>
    </source>
</evidence>
<dbReference type="InterPro" id="IPR023395">
    <property type="entry name" value="MCP_dom_sf"/>
</dbReference>
<keyword evidence="6" id="KW-0999">Mitochondrion inner membrane</keyword>
<comment type="similarity">
    <text evidence="2 10">Belongs to the mitochondrial carrier (TC 2.A.29) family.</text>
</comment>
<evidence type="ECO:0000256" key="4">
    <source>
        <dbReference type="ARBA" id="ARBA00022692"/>
    </source>
</evidence>
<dbReference type="InterPro" id="IPR018108">
    <property type="entry name" value="MCP_transmembrane"/>
</dbReference>
<sequence>MSGNTHTDILLAGAFAAFTVDLLVYPLDTLKTRLQSPDFSRLFYNASTNTINRRALFRGAYQGVGSVIIATLPSSGAFFTTYEGVKAFLNTHAHSLPHGSLPDPLIHAAASSVGELVSCAILTPAEVIKQNAQMVNTSAATSSAVSPTVQTLRKFRHNPLALWRGYSALAGRNLPHTAIQFPLFERMKQAIWAHREREGKKTGTLLESGLVTAVSAGSAGSVAAVLTTPIDVLKTRIMLAAADGEAPANSSPKPGNGNGNGNGLVDALGKKKSQARPRAGGSKSMAIIREILAQEGMRGLWRGGALRGVWTFVGLGLYLGVYETGRVYLARRRGEDVGIEDVL</sequence>
<comment type="caution">
    <text evidence="12">The sequence shown here is derived from an EMBL/GenBank/DDBJ whole genome shotgun (WGS) entry which is preliminary data.</text>
</comment>
<evidence type="ECO:0000313" key="13">
    <source>
        <dbReference type="Proteomes" id="UP001365128"/>
    </source>
</evidence>
<dbReference type="Gene3D" id="1.50.40.10">
    <property type="entry name" value="Mitochondrial carrier domain"/>
    <property type="match status" value="2"/>
</dbReference>
<keyword evidence="8 9" id="KW-0472">Membrane</keyword>
<dbReference type="PROSITE" id="PS50920">
    <property type="entry name" value="SOLCAR"/>
    <property type="match status" value="3"/>
</dbReference>
<evidence type="ECO:0000256" key="5">
    <source>
        <dbReference type="ARBA" id="ARBA00022737"/>
    </source>
</evidence>
<keyword evidence="13" id="KW-1185">Reference proteome</keyword>
<dbReference type="EMBL" id="JBBPDW010000009">
    <property type="protein sequence ID" value="KAK7549368.1"/>
    <property type="molecule type" value="Genomic_DNA"/>
</dbReference>
<evidence type="ECO:0000256" key="3">
    <source>
        <dbReference type="ARBA" id="ARBA00022448"/>
    </source>
</evidence>
<proteinExistence type="inferred from homology"/>
<feature type="repeat" description="Solcar" evidence="9">
    <location>
        <begin position="207"/>
        <end position="328"/>
    </location>
</feature>
<comment type="subcellular location">
    <subcellularLocation>
        <location evidence="1">Membrane</location>
        <topology evidence="1">Multi-pass membrane protein</topology>
    </subcellularLocation>
</comment>
<protein>
    <submittedName>
        <fullName evidence="12">Mitochondrial carrier protein</fullName>
    </submittedName>
</protein>
<keyword evidence="5" id="KW-0677">Repeat</keyword>
<dbReference type="PANTHER" id="PTHR45667">
    <property type="entry name" value="S-ADENOSYLMETHIONINE MITOCHONDRIAL CARRIER PROTEIN"/>
    <property type="match status" value="1"/>
</dbReference>
<evidence type="ECO:0000256" key="1">
    <source>
        <dbReference type="ARBA" id="ARBA00004141"/>
    </source>
</evidence>
<evidence type="ECO:0000256" key="9">
    <source>
        <dbReference type="PROSITE-ProRule" id="PRU00282"/>
    </source>
</evidence>
<dbReference type="SUPFAM" id="SSF103506">
    <property type="entry name" value="Mitochondrial carrier"/>
    <property type="match status" value="1"/>
</dbReference>
<keyword evidence="7" id="KW-1133">Transmembrane helix</keyword>
<evidence type="ECO:0000256" key="7">
    <source>
        <dbReference type="ARBA" id="ARBA00022989"/>
    </source>
</evidence>
<dbReference type="Pfam" id="PF00153">
    <property type="entry name" value="Mito_carr"/>
    <property type="match status" value="3"/>
</dbReference>
<name>A0ABR1MIE0_9PEZI</name>
<evidence type="ECO:0000256" key="6">
    <source>
        <dbReference type="ARBA" id="ARBA00022792"/>
    </source>
</evidence>
<accession>A0ABR1MIE0</accession>
<feature type="repeat" description="Solcar" evidence="9">
    <location>
        <begin position="4"/>
        <end position="88"/>
    </location>
</feature>
<keyword evidence="6" id="KW-0496">Mitochondrion</keyword>
<feature type="region of interest" description="Disordered" evidence="11">
    <location>
        <begin position="244"/>
        <end position="281"/>
    </location>
</feature>
<evidence type="ECO:0000256" key="2">
    <source>
        <dbReference type="ARBA" id="ARBA00006375"/>
    </source>
</evidence>
<evidence type="ECO:0000256" key="11">
    <source>
        <dbReference type="SAM" id="MobiDB-lite"/>
    </source>
</evidence>